<dbReference type="InterPro" id="IPR036509">
    <property type="entry name" value="Met_Sox_Rdtase_MsrA_sf"/>
</dbReference>
<dbReference type="SUPFAM" id="SSF55068">
    <property type="entry name" value="Peptide methionine sulfoxide reductase"/>
    <property type="match status" value="1"/>
</dbReference>
<proteinExistence type="inferred from homology"/>
<dbReference type="RefSeq" id="WP_018081507.1">
    <property type="nucleotide sequence ID" value="NZ_AQWM01000005.1"/>
</dbReference>
<evidence type="ECO:0000313" key="8">
    <source>
        <dbReference type="Proteomes" id="UP000017837"/>
    </source>
</evidence>
<keyword evidence="1 4" id="KW-0560">Oxidoreductase</keyword>
<comment type="catalytic activity">
    <reaction evidence="2 4">
        <text>L-methionyl-[protein] + [thioredoxin]-disulfide + H2O = L-methionyl-(S)-S-oxide-[protein] + [thioredoxin]-dithiol</text>
        <dbReference type="Rhea" id="RHEA:14217"/>
        <dbReference type="Rhea" id="RHEA-COMP:10698"/>
        <dbReference type="Rhea" id="RHEA-COMP:10700"/>
        <dbReference type="Rhea" id="RHEA-COMP:12313"/>
        <dbReference type="Rhea" id="RHEA-COMP:12315"/>
        <dbReference type="ChEBI" id="CHEBI:15377"/>
        <dbReference type="ChEBI" id="CHEBI:16044"/>
        <dbReference type="ChEBI" id="CHEBI:29950"/>
        <dbReference type="ChEBI" id="CHEBI:44120"/>
        <dbReference type="ChEBI" id="CHEBI:50058"/>
        <dbReference type="EC" id="1.8.4.11"/>
    </reaction>
</comment>
<dbReference type="Pfam" id="PF01625">
    <property type="entry name" value="PMSR"/>
    <property type="match status" value="1"/>
</dbReference>
<dbReference type="PATRIC" id="fig|1121022.4.peg.521"/>
<dbReference type="GO" id="GO:0008113">
    <property type="term" value="F:peptide-methionine (S)-S-oxide reductase activity"/>
    <property type="evidence" value="ECO:0007669"/>
    <property type="project" value="UniProtKB-UniRule"/>
</dbReference>
<dbReference type="NCBIfam" id="TIGR00401">
    <property type="entry name" value="msrA"/>
    <property type="match status" value="1"/>
</dbReference>
<dbReference type="STRING" id="1121022.GCA_000376105_01840"/>
<keyword evidence="5" id="KW-0732">Signal</keyword>
<comment type="function">
    <text evidence="4">Has an important function as a repair enzyme for proteins that have been inactivated by oxidation. Catalyzes the reversible oxidation-reduction of methionine sulfoxide in proteins to methionine.</text>
</comment>
<dbReference type="OrthoDB" id="4174719at2"/>
<comment type="catalytic activity">
    <reaction evidence="3 4">
        <text>[thioredoxin]-disulfide + L-methionine + H2O = L-methionine (S)-S-oxide + [thioredoxin]-dithiol</text>
        <dbReference type="Rhea" id="RHEA:19993"/>
        <dbReference type="Rhea" id="RHEA-COMP:10698"/>
        <dbReference type="Rhea" id="RHEA-COMP:10700"/>
        <dbReference type="ChEBI" id="CHEBI:15377"/>
        <dbReference type="ChEBI" id="CHEBI:29950"/>
        <dbReference type="ChEBI" id="CHEBI:50058"/>
        <dbReference type="ChEBI" id="CHEBI:57844"/>
        <dbReference type="ChEBI" id="CHEBI:58772"/>
        <dbReference type="EC" id="1.8.4.11"/>
    </reaction>
</comment>
<dbReference type="InterPro" id="IPR050162">
    <property type="entry name" value="MsrA_MetSO_reductase"/>
</dbReference>
<dbReference type="EMBL" id="AWGB01000005">
    <property type="protein sequence ID" value="ESQ94001.1"/>
    <property type="molecule type" value="Genomic_DNA"/>
</dbReference>
<dbReference type="InterPro" id="IPR002569">
    <property type="entry name" value="Met_Sox_Rdtase_MsrA_dom"/>
</dbReference>
<dbReference type="Proteomes" id="UP000017837">
    <property type="component" value="Unassembled WGS sequence"/>
</dbReference>
<dbReference type="EC" id="1.8.4.11" evidence="4"/>
<dbReference type="eggNOG" id="COG0225">
    <property type="taxonomic scope" value="Bacteria"/>
</dbReference>
<name>V4Q028_9CAUL</name>
<feature type="active site" evidence="4">
    <location>
        <position position="33"/>
    </location>
</feature>
<evidence type="ECO:0000313" key="7">
    <source>
        <dbReference type="EMBL" id="ESQ94001.1"/>
    </source>
</evidence>
<evidence type="ECO:0000256" key="5">
    <source>
        <dbReference type="SAM" id="SignalP"/>
    </source>
</evidence>
<evidence type="ECO:0000256" key="4">
    <source>
        <dbReference type="HAMAP-Rule" id="MF_01401"/>
    </source>
</evidence>
<evidence type="ECO:0000256" key="2">
    <source>
        <dbReference type="ARBA" id="ARBA00047806"/>
    </source>
</evidence>
<dbReference type="GO" id="GO:0033744">
    <property type="term" value="F:L-methionine:thioredoxin-disulfide S-oxidoreductase activity"/>
    <property type="evidence" value="ECO:0007669"/>
    <property type="project" value="RHEA"/>
</dbReference>
<comment type="caution">
    <text evidence="7">The sequence shown here is derived from an EMBL/GenBank/DDBJ whole genome shotgun (WGS) entry which is preliminary data.</text>
</comment>
<evidence type="ECO:0000256" key="3">
    <source>
        <dbReference type="ARBA" id="ARBA00048782"/>
    </source>
</evidence>
<dbReference type="AlphaFoldDB" id="V4Q028"/>
<reference evidence="7 8" key="1">
    <citation type="journal article" date="2014" name="Nature">
        <title>Sequential evolution of bacterial morphology by co-option of a developmental regulator.</title>
        <authorList>
            <person name="Jiang C."/>
            <person name="Brown P.J."/>
            <person name="Ducret A."/>
            <person name="Brun Y.V."/>
        </authorList>
    </citation>
    <scope>NUCLEOTIDE SEQUENCE [LARGE SCALE GENOMIC DNA]</scope>
    <source>
        <strain evidence="7 8">DSM 16100</strain>
    </source>
</reference>
<feature type="domain" description="Peptide methionine sulphoxide reductase MsrA" evidence="6">
    <location>
        <begin position="27"/>
        <end position="178"/>
    </location>
</feature>
<feature type="signal peptide" evidence="5">
    <location>
        <begin position="1"/>
        <end position="21"/>
    </location>
</feature>
<accession>V4Q028</accession>
<gene>
    <name evidence="4" type="primary">msrA</name>
    <name evidence="7" type="ORF">ABENE_02630</name>
</gene>
<dbReference type="GO" id="GO:0034599">
    <property type="term" value="P:cellular response to oxidative stress"/>
    <property type="evidence" value="ECO:0007669"/>
    <property type="project" value="TreeGrafter"/>
</dbReference>
<dbReference type="GO" id="GO:0005737">
    <property type="term" value="C:cytoplasm"/>
    <property type="evidence" value="ECO:0007669"/>
    <property type="project" value="TreeGrafter"/>
</dbReference>
<organism evidence="7 8">
    <name type="scientific">Asticcacaulis benevestitus DSM 16100 = ATCC BAA-896</name>
    <dbReference type="NCBI Taxonomy" id="1121022"/>
    <lineage>
        <taxon>Bacteria</taxon>
        <taxon>Pseudomonadati</taxon>
        <taxon>Pseudomonadota</taxon>
        <taxon>Alphaproteobacteria</taxon>
        <taxon>Caulobacterales</taxon>
        <taxon>Caulobacteraceae</taxon>
        <taxon>Asticcacaulis</taxon>
    </lineage>
</organism>
<evidence type="ECO:0000259" key="6">
    <source>
        <dbReference type="Pfam" id="PF01625"/>
    </source>
</evidence>
<dbReference type="PANTHER" id="PTHR42799">
    <property type="entry name" value="MITOCHONDRIAL PEPTIDE METHIONINE SULFOXIDE REDUCTASE"/>
    <property type="match status" value="1"/>
</dbReference>
<comment type="similarity">
    <text evidence="4">Belongs to the MsrA Met sulfoxide reductase family.</text>
</comment>
<protein>
    <recommendedName>
        <fullName evidence="4">Peptide methionine sulfoxide reductase MsrA</fullName>
        <shortName evidence="4">Protein-methionine-S-oxide reductase</shortName>
        <ecNumber evidence="4">1.8.4.11</ecNumber>
    </recommendedName>
    <alternativeName>
        <fullName evidence="4">Peptide-methionine (S)-S-oxide reductase</fullName>
        <shortName evidence="4">Peptide Met(O) reductase</shortName>
    </alternativeName>
</protein>
<dbReference type="Gene3D" id="3.30.1060.10">
    <property type="entry name" value="Peptide methionine sulphoxide reductase MsrA"/>
    <property type="match status" value="1"/>
</dbReference>
<dbReference type="PANTHER" id="PTHR42799:SF2">
    <property type="entry name" value="MITOCHONDRIAL PEPTIDE METHIONINE SULFOXIDE REDUCTASE"/>
    <property type="match status" value="1"/>
</dbReference>
<evidence type="ECO:0000256" key="1">
    <source>
        <dbReference type="ARBA" id="ARBA00023002"/>
    </source>
</evidence>
<sequence length="201" mass="22194">MLRRLFLTTLLALSFTCNAMAADKQVAVFAGGCFWSTQKAFDHVAGVTNTRAGFMGGAVKNPSYEEVVRGGTGHVEAVEVTYDPDKVSYDQLLDTFWHSTDPTTQSRVICDGGEQYRTAIFTFSPAQQAAAVASKQAVTQQLGKPIRTLIVRSVDTGLPFYPAEDYHQHYWQTHSAQYDGYYRGCGRGPALKKLWGNKVSH</sequence>
<dbReference type="HAMAP" id="MF_01401">
    <property type="entry name" value="MsrA"/>
    <property type="match status" value="1"/>
</dbReference>
<keyword evidence="8" id="KW-1185">Reference proteome</keyword>
<feature type="chain" id="PRO_5004725542" description="Peptide methionine sulfoxide reductase MsrA" evidence="5">
    <location>
        <begin position="22"/>
        <end position="201"/>
    </location>
</feature>